<feature type="compositionally biased region" description="Polar residues" evidence="3">
    <location>
        <begin position="343"/>
        <end position="352"/>
    </location>
</feature>
<protein>
    <recommendedName>
        <fullName evidence="4">BZIP domain-containing protein</fullName>
    </recommendedName>
</protein>
<dbReference type="CDD" id="cd14688">
    <property type="entry name" value="bZIP_YAP"/>
    <property type="match status" value="1"/>
</dbReference>
<feature type="compositionally biased region" description="Low complexity" evidence="3">
    <location>
        <begin position="229"/>
        <end position="238"/>
    </location>
</feature>
<dbReference type="PANTHER" id="PTHR40621">
    <property type="entry name" value="TRANSCRIPTION FACTOR KAPC-RELATED"/>
    <property type="match status" value="1"/>
</dbReference>
<gene>
    <name evidence="5" type="ORF">BCV69DRAFT_284185</name>
</gene>
<feature type="domain" description="BZIP" evidence="4">
    <location>
        <begin position="151"/>
        <end position="166"/>
    </location>
</feature>
<sequence>MAATSTSPYPIPFPNKVKGGSPQYGLPSNAIASSSFSPSSSASSSSNDSLSGSPPPSAQQQASAAIGGNRVKSSAAKRASAKAAAATKKAAAAARGDEDSRTSRAPHGEGSSSRSTAAASPTPGPDAKGDWVVPQRAKPGRKPSQEEPLTKRQAQNRASQRAFRERKQSHVATLEAKVAAYEEEKLTRDAREEKAQRKLRADNAALTEENAALKAKVKELELAVQTLKSSEGSGSSSRRVMESARPCQPGTCSEVGCRAPSHEGLPAQRLKRPLPSRKNSTGQVDYNGQQYQIATSPSRSNDNTSRFGAMTIAASRPLARPDLINRPAQQTVSFWSTTELSSPVGAQSSHHSAVQKLQREPSPDLMASSSMDMDRDCGFCTDATPCICRGEAILDLTGMDASSDDDRNKSLSERLDNTWMEGVDTMGKIEEETGDDYDGNVGGFTVASFGGGKAPHKEYKEGLSTVAANPTTLASVQDVPIRPAVSISSLLSSRTKAPLGKKLWNTTTPALAAPTSAPTPSTQASISRKSSSKLWWTSPASAQTITTSSMTSFVPAAGGRPAVAGGKKETLADALCSGDPANCPACGTDPVLAAFCEAVADDGAISEASSFSSIGPSISISRRGSTADRPTDVVFEDQDDPMSGKVPLGSSSTLRYPSGTSMSPPAPFSLPLPYRNASSASVIPTLASLERHGYTIPDAFKQIRSHPAFPKWQGGLNLLADVVSGRAPTQGQGQTSPIALGGTSPPFSTARKGLARRGAGTGTASGGLTVAEERKARHPSVEIGPSLQRKTCLMESTDRDVMSDHDHDHVDKHDRSKENNQEHDESHEARPSTSDAAGPSFVPLSSLSRHEDGATRDGHHGHGHGHGHGHKRRRLYVENDRVEEALRMLDGGVIGSMGTGTGTATATGVSMATSRSLTGLIPCGECPCPCPWAQQPSTSTSTSISKGQHNE</sequence>
<evidence type="ECO:0000313" key="6">
    <source>
        <dbReference type="Proteomes" id="UP000245942"/>
    </source>
</evidence>
<reference evidence="5 6" key="1">
    <citation type="journal article" date="2018" name="Mol. Biol. Evol.">
        <title>Broad Genomic Sampling Reveals a Smut Pathogenic Ancestry of the Fungal Clade Ustilaginomycotina.</title>
        <authorList>
            <person name="Kijpornyongpan T."/>
            <person name="Mondo S.J."/>
            <person name="Barry K."/>
            <person name="Sandor L."/>
            <person name="Lee J."/>
            <person name="Lipzen A."/>
            <person name="Pangilinan J."/>
            <person name="LaButti K."/>
            <person name="Hainaut M."/>
            <person name="Henrissat B."/>
            <person name="Grigoriev I.V."/>
            <person name="Spatafora J.W."/>
            <person name="Aime M.C."/>
        </authorList>
    </citation>
    <scope>NUCLEOTIDE SEQUENCE [LARGE SCALE GENOMIC DNA]</scope>
    <source>
        <strain evidence="5 6">MCA 4718</strain>
    </source>
</reference>
<feature type="compositionally biased region" description="Polar residues" evidence="3">
    <location>
        <begin position="727"/>
        <end position="737"/>
    </location>
</feature>
<keyword evidence="6" id="KW-1185">Reference proteome</keyword>
<feature type="region of interest" description="Disordered" evidence="3">
    <location>
        <begin position="635"/>
        <end position="661"/>
    </location>
</feature>
<dbReference type="SMART" id="SM00338">
    <property type="entry name" value="BRLZ"/>
    <property type="match status" value="1"/>
</dbReference>
<evidence type="ECO:0000259" key="4">
    <source>
        <dbReference type="PROSITE" id="PS00036"/>
    </source>
</evidence>
<dbReference type="GO" id="GO:0001228">
    <property type="term" value="F:DNA-binding transcription activator activity, RNA polymerase II-specific"/>
    <property type="evidence" value="ECO:0007669"/>
    <property type="project" value="TreeGrafter"/>
</dbReference>
<feature type="region of interest" description="Disordered" evidence="3">
    <location>
        <begin position="1"/>
        <end position="205"/>
    </location>
</feature>
<dbReference type="InterPro" id="IPR046347">
    <property type="entry name" value="bZIP_sf"/>
</dbReference>
<feature type="compositionally biased region" description="Basic and acidic residues" evidence="3">
    <location>
        <begin position="180"/>
        <end position="201"/>
    </location>
</feature>
<feature type="compositionally biased region" description="Low complexity" evidence="3">
    <location>
        <begin position="27"/>
        <end position="65"/>
    </location>
</feature>
<dbReference type="Gene3D" id="1.20.5.170">
    <property type="match status" value="1"/>
</dbReference>
<feature type="region of interest" description="Disordered" evidence="3">
    <location>
        <begin position="727"/>
        <end position="873"/>
    </location>
</feature>
<dbReference type="STRING" id="1684307.A0A316U2L2"/>
<dbReference type="Proteomes" id="UP000245942">
    <property type="component" value="Unassembled WGS sequence"/>
</dbReference>
<dbReference type="InterPro" id="IPR004827">
    <property type="entry name" value="bZIP"/>
</dbReference>
<feature type="compositionally biased region" description="Low complexity" evidence="3">
    <location>
        <begin position="749"/>
        <end position="758"/>
    </location>
</feature>
<comment type="subcellular location">
    <subcellularLocation>
        <location evidence="1">Nucleus</location>
    </subcellularLocation>
</comment>
<feature type="compositionally biased region" description="Basic and acidic residues" evidence="3">
    <location>
        <begin position="796"/>
        <end position="830"/>
    </location>
</feature>
<dbReference type="AlphaFoldDB" id="A0A316U2L2"/>
<dbReference type="GeneID" id="37014691"/>
<feature type="compositionally biased region" description="Polar residues" evidence="3">
    <location>
        <begin position="649"/>
        <end position="661"/>
    </location>
</feature>
<evidence type="ECO:0000256" key="1">
    <source>
        <dbReference type="ARBA" id="ARBA00004123"/>
    </source>
</evidence>
<dbReference type="GO" id="GO:0000976">
    <property type="term" value="F:transcription cis-regulatory region binding"/>
    <property type="evidence" value="ECO:0007669"/>
    <property type="project" value="InterPro"/>
</dbReference>
<dbReference type="PROSITE" id="PS00036">
    <property type="entry name" value="BZIP_BASIC"/>
    <property type="match status" value="1"/>
</dbReference>
<evidence type="ECO:0000256" key="2">
    <source>
        <dbReference type="ARBA" id="ARBA00023242"/>
    </source>
</evidence>
<feature type="compositionally biased region" description="Low complexity" evidence="3">
    <location>
        <begin position="72"/>
        <end position="94"/>
    </location>
</feature>
<organism evidence="5 6">
    <name type="scientific">Pseudomicrostroma glucosiphilum</name>
    <dbReference type="NCBI Taxonomy" id="1684307"/>
    <lineage>
        <taxon>Eukaryota</taxon>
        <taxon>Fungi</taxon>
        <taxon>Dikarya</taxon>
        <taxon>Basidiomycota</taxon>
        <taxon>Ustilaginomycotina</taxon>
        <taxon>Exobasidiomycetes</taxon>
        <taxon>Microstromatales</taxon>
        <taxon>Microstromatales incertae sedis</taxon>
        <taxon>Pseudomicrostroma</taxon>
    </lineage>
</organism>
<feature type="region of interest" description="Disordered" evidence="3">
    <location>
        <begin position="227"/>
        <end position="252"/>
    </location>
</feature>
<evidence type="ECO:0000313" key="5">
    <source>
        <dbReference type="EMBL" id="PWN19556.1"/>
    </source>
</evidence>
<keyword evidence="2" id="KW-0539">Nucleus</keyword>
<dbReference type="PANTHER" id="PTHR40621:SF7">
    <property type="entry name" value="BZIP DOMAIN-CONTAINING PROTEIN"/>
    <property type="match status" value="1"/>
</dbReference>
<dbReference type="SUPFAM" id="SSF57959">
    <property type="entry name" value="Leucine zipper domain"/>
    <property type="match status" value="1"/>
</dbReference>
<proteinExistence type="predicted"/>
<feature type="compositionally biased region" description="Basic residues" evidence="3">
    <location>
        <begin position="861"/>
        <end position="873"/>
    </location>
</feature>
<feature type="region of interest" description="Disordered" evidence="3">
    <location>
        <begin position="343"/>
        <end position="364"/>
    </location>
</feature>
<feature type="compositionally biased region" description="Basic and acidic residues" evidence="3">
    <location>
        <begin position="848"/>
        <end position="860"/>
    </location>
</feature>
<dbReference type="RefSeq" id="XP_025346716.1">
    <property type="nucleotide sequence ID" value="XM_025492957.1"/>
</dbReference>
<name>A0A316U2L2_9BASI</name>
<accession>A0A316U2L2</accession>
<dbReference type="OrthoDB" id="5374328at2759"/>
<feature type="compositionally biased region" description="Low complexity" evidence="3">
    <location>
        <begin position="110"/>
        <end position="121"/>
    </location>
</feature>
<dbReference type="InterPro" id="IPR050936">
    <property type="entry name" value="AP-1-like"/>
</dbReference>
<evidence type="ECO:0000256" key="3">
    <source>
        <dbReference type="SAM" id="MobiDB-lite"/>
    </source>
</evidence>
<dbReference type="GO" id="GO:0090575">
    <property type="term" value="C:RNA polymerase II transcription regulator complex"/>
    <property type="evidence" value="ECO:0007669"/>
    <property type="project" value="TreeGrafter"/>
</dbReference>
<dbReference type="EMBL" id="KZ819331">
    <property type="protein sequence ID" value="PWN19556.1"/>
    <property type="molecule type" value="Genomic_DNA"/>
</dbReference>